<accession>A0A8T3EAX4</accession>
<dbReference type="InterPro" id="IPR050540">
    <property type="entry name" value="F-actin_Monoox_Mical"/>
</dbReference>
<dbReference type="OrthoDB" id="20799at2759"/>
<keyword evidence="1" id="KW-0175">Coiled coil</keyword>
<dbReference type="PANTHER" id="PTHR23167">
    <property type="entry name" value="CALPONIN HOMOLOGY DOMAIN-CONTAINING PROTEIN DDB_G0272472-RELATED"/>
    <property type="match status" value="1"/>
</dbReference>
<dbReference type="EMBL" id="JAERUA010000001">
    <property type="protein sequence ID" value="KAI1904585.1"/>
    <property type="molecule type" value="Genomic_DNA"/>
</dbReference>
<dbReference type="SMART" id="SM01203">
    <property type="entry name" value="DUF3585"/>
    <property type="match status" value="1"/>
</dbReference>
<evidence type="ECO:0000256" key="2">
    <source>
        <dbReference type="SAM" id="MobiDB-lite"/>
    </source>
</evidence>
<protein>
    <recommendedName>
        <fullName evidence="3">BMERB domain-containing protein</fullName>
    </recommendedName>
</protein>
<comment type="caution">
    <text evidence="4">The sequence shown here is derived from an EMBL/GenBank/DDBJ whole genome shotgun (WGS) entry which is preliminary data.</text>
</comment>
<dbReference type="InterPro" id="IPR022735">
    <property type="entry name" value="bMERB_dom"/>
</dbReference>
<feature type="compositionally biased region" description="Low complexity" evidence="2">
    <location>
        <begin position="135"/>
        <end position="145"/>
    </location>
</feature>
<dbReference type="PANTHER" id="PTHR23167:SF39">
    <property type="entry name" value="[F-ACTIN]-MONOOXYGENASE MICAL2"/>
    <property type="match status" value="1"/>
</dbReference>
<evidence type="ECO:0000256" key="1">
    <source>
        <dbReference type="SAM" id="Coils"/>
    </source>
</evidence>
<evidence type="ECO:0000313" key="4">
    <source>
        <dbReference type="EMBL" id="KAI1904585.1"/>
    </source>
</evidence>
<reference evidence="4" key="1">
    <citation type="submission" date="2021-01" db="EMBL/GenBank/DDBJ databases">
        <authorList>
            <person name="Zahm M."/>
            <person name="Roques C."/>
            <person name="Cabau C."/>
            <person name="Klopp C."/>
            <person name="Donnadieu C."/>
            <person name="Jouanno E."/>
            <person name="Lampietro C."/>
            <person name="Louis A."/>
            <person name="Herpin A."/>
            <person name="Echchiki A."/>
            <person name="Berthelot C."/>
            <person name="Parey E."/>
            <person name="Roest-Crollius H."/>
            <person name="Braasch I."/>
            <person name="Postlethwait J."/>
            <person name="Bobe J."/>
            <person name="Montfort J."/>
            <person name="Bouchez O."/>
            <person name="Begum T."/>
            <person name="Mejri S."/>
            <person name="Adams A."/>
            <person name="Chen W.-J."/>
            <person name="Guiguen Y."/>
        </authorList>
    </citation>
    <scope>NUCLEOTIDE SEQUENCE</scope>
    <source>
        <tissue evidence="4">Blood</tissue>
    </source>
</reference>
<feature type="compositionally biased region" description="Basic and acidic residues" evidence="2">
    <location>
        <begin position="107"/>
        <end position="123"/>
    </location>
</feature>
<feature type="compositionally biased region" description="Low complexity" evidence="2">
    <location>
        <begin position="9"/>
        <end position="24"/>
    </location>
</feature>
<feature type="region of interest" description="Disordered" evidence="2">
    <location>
        <begin position="1"/>
        <end position="177"/>
    </location>
</feature>
<name>A0A8T3EAX4_9TELE</name>
<evidence type="ECO:0000313" key="5">
    <source>
        <dbReference type="Proteomes" id="UP000829720"/>
    </source>
</evidence>
<feature type="coiled-coil region" evidence="1">
    <location>
        <begin position="187"/>
        <end position="214"/>
    </location>
</feature>
<evidence type="ECO:0000259" key="3">
    <source>
        <dbReference type="PROSITE" id="PS51848"/>
    </source>
</evidence>
<keyword evidence="5" id="KW-1185">Reference proteome</keyword>
<dbReference type="Pfam" id="PF12130">
    <property type="entry name" value="bMERB_dom"/>
    <property type="match status" value="1"/>
</dbReference>
<dbReference type="Proteomes" id="UP000829720">
    <property type="component" value="Unassembled WGS sequence"/>
</dbReference>
<feature type="compositionally biased region" description="Basic and acidic residues" evidence="2">
    <location>
        <begin position="147"/>
        <end position="157"/>
    </location>
</feature>
<gene>
    <name evidence="4" type="ORF">AGOR_G00007140</name>
</gene>
<organism evidence="4 5">
    <name type="scientific">Albula goreensis</name>
    <dbReference type="NCBI Taxonomy" id="1534307"/>
    <lineage>
        <taxon>Eukaryota</taxon>
        <taxon>Metazoa</taxon>
        <taxon>Chordata</taxon>
        <taxon>Craniata</taxon>
        <taxon>Vertebrata</taxon>
        <taxon>Euteleostomi</taxon>
        <taxon>Actinopterygii</taxon>
        <taxon>Neopterygii</taxon>
        <taxon>Teleostei</taxon>
        <taxon>Albuliformes</taxon>
        <taxon>Albulidae</taxon>
        <taxon>Albula</taxon>
    </lineage>
</organism>
<proteinExistence type="predicted"/>
<feature type="compositionally biased region" description="Low complexity" evidence="2">
    <location>
        <begin position="46"/>
        <end position="65"/>
    </location>
</feature>
<dbReference type="AlphaFoldDB" id="A0A8T3EAX4"/>
<sequence>MGPFKTRPLSEGSFSFTSLFGTSTHQSPPPSSAPTGNKSPEVEGMTSTSTSASTSPSPGPLGSTLEGDLHKLMKGVSLSSRPPGVPRDDLAALPPRKLNFFSSMRVKRSEAEKEKMHAPERDVWSILTDLRKKVSSPQQQDSSSSSEEEKATPKQKQDSSSIRQRRRQEKVVKQQARQEQLKRLHRAQVIQRQLEEVEEKQRALEEKGVVLEKLLRGETEDGSMDEPQLLQTWFKLVLEKNKLVRYESELMIFAQELELEDTQSQLQQKLRQRMAIDDSRKSSWELAEEQEIFTEMMRVVEKRDALVSLLEEQRLKERAEDHDLESLVLTKGYQLHWT</sequence>
<feature type="domain" description="BMERB" evidence="3">
    <location>
        <begin position="177"/>
        <end position="326"/>
    </location>
</feature>
<dbReference type="PROSITE" id="PS51848">
    <property type="entry name" value="BMERB"/>
    <property type="match status" value="1"/>
</dbReference>